<evidence type="ECO:0000256" key="2">
    <source>
        <dbReference type="ARBA" id="ARBA00022649"/>
    </source>
</evidence>
<dbReference type="InterPro" id="IPR035093">
    <property type="entry name" value="RelE/ParE_toxin_dom_sf"/>
</dbReference>
<dbReference type="InterPro" id="IPR007712">
    <property type="entry name" value="RelE/ParE_toxin"/>
</dbReference>
<name>A0A1Z4JE00_LEPBY</name>
<dbReference type="Proteomes" id="UP000217895">
    <property type="component" value="Chromosome"/>
</dbReference>
<comment type="similarity">
    <text evidence="1">Belongs to the RelE toxin family.</text>
</comment>
<dbReference type="PANTHER" id="PTHR33755">
    <property type="entry name" value="TOXIN PARE1-RELATED"/>
    <property type="match status" value="1"/>
</dbReference>
<evidence type="ECO:0000313" key="4">
    <source>
        <dbReference type="Proteomes" id="UP000217895"/>
    </source>
</evidence>
<dbReference type="Pfam" id="PF05016">
    <property type="entry name" value="ParE_toxin"/>
    <property type="match status" value="1"/>
</dbReference>
<evidence type="ECO:0008006" key="5">
    <source>
        <dbReference type="Google" id="ProtNLM"/>
    </source>
</evidence>
<proteinExistence type="inferred from homology"/>
<dbReference type="EMBL" id="AP018203">
    <property type="protein sequence ID" value="BAY54697.1"/>
    <property type="molecule type" value="Genomic_DNA"/>
</dbReference>
<dbReference type="Gene3D" id="3.30.2310.20">
    <property type="entry name" value="RelE-like"/>
    <property type="match status" value="1"/>
</dbReference>
<dbReference type="AlphaFoldDB" id="A0A1Z4JE00"/>
<reference evidence="3 4" key="1">
    <citation type="submission" date="2017-06" db="EMBL/GenBank/DDBJ databases">
        <title>Genome sequencing of cyanobaciteial culture collection at National Institute for Environmental Studies (NIES).</title>
        <authorList>
            <person name="Hirose Y."/>
            <person name="Shimura Y."/>
            <person name="Fujisawa T."/>
            <person name="Nakamura Y."/>
            <person name="Kawachi M."/>
        </authorList>
    </citation>
    <scope>NUCLEOTIDE SEQUENCE [LARGE SCALE GENOMIC DNA]</scope>
    <source>
        <strain evidence="3 4">NIES-2135</strain>
    </source>
</reference>
<keyword evidence="2" id="KW-1277">Toxin-antitoxin system</keyword>
<keyword evidence="4" id="KW-1185">Reference proteome</keyword>
<sequence>MSFVLIVRPEARQELDEAYQWYEAQQEDLGDDFLDCVDERLNQICQMPELYEVIRRDIRRAVVRRFPYVIYYRVVVDRVIVLAIIHGRANPKKWRSRN</sequence>
<evidence type="ECO:0000313" key="3">
    <source>
        <dbReference type="EMBL" id="BAY54697.1"/>
    </source>
</evidence>
<evidence type="ECO:0000256" key="1">
    <source>
        <dbReference type="ARBA" id="ARBA00006226"/>
    </source>
</evidence>
<organism evidence="3 4">
    <name type="scientific">Leptolyngbya boryana NIES-2135</name>
    <dbReference type="NCBI Taxonomy" id="1973484"/>
    <lineage>
        <taxon>Bacteria</taxon>
        <taxon>Bacillati</taxon>
        <taxon>Cyanobacteriota</taxon>
        <taxon>Cyanophyceae</taxon>
        <taxon>Leptolyngbyales</taxon>
        <taxon>Leptolyngbyaceae</taxon>
        <taxon>Leptolyngbya group</taxon>
        <taxon>Leptolyngbya</taxon>
    </lineage>
</organism>
<dbReference type="InterPro" id="IPR051803">
    <property type="entry name" value="TA_system_RelE-like_toxin"/>
</dbReference>
<protein>
    <recommendedName>
        <fullName evidence="5">Plasmid stabilization system protein</fullName>
    </recommendedName>
</protein>
<accession>A0A1Z4JE00</accession>
<gene>
    <name evidence="3" type="ORF">NIES2135_15150</name>
</gene>
<dbReference type="PANTHER" id="PTHR33755:SF8">
    <property type="entry name" value="TOXIN PARE2"/>
    <property type="match status" value="1"/>
</dbReference>